<reference evidence="3" key="1">
    <citation type="journal article" date="2019" name="Int. J. Syst. Evol. Microbiol.">
        <title>The Global Catalogue of Microorganisms (GCM) 10K type strain sequencing project: providing services to taxonomists for standard genome sequencing and annotation.</title>
        <authorList>
            <consortium name="The Broad Institute Genomics Platform"/>
            <consortium name="The Broad Institute Genome Sequencing Center for Infectious Disease"/>
            <person name="Wu L."/>
            <person name="Ma J."/>
        </authorList>
    </citation>
    <scope>NUCLEOTIDE SEQUENCE [LARGE SCALE GENOMIC DNA]</scope>
    <source>
        <strain evidence="3">JCM 18657</strain>
    </source>
</reference>
<proteinExistence type="predicted"/>
<comment type="caution">
    <text evidence="2">The sequence shown here is derived from an EMBL/GenBank/DDBJ whole genome shotgun (WGS) entry which is preliminary data.</text>
</comment>
<name>A0ABW2V5Z3_9BACL</name>
<protein>
    <submittedName>
        <fullName evidence="2">Uncharacterized protein</fullName>
    </submittedName>
</protein>
<feature type="transmembrane region" description="Helical" evidence="1">
    <location>
        <begin position="67"/>
        <end position="88"/>
    </location>
</feature>
<dbReference type="EMBL" id="JBHTGQ010000020">
    <property type="protein sequence ID" value="MFC7750170.1"/>
    <property type="molecule type" value="Genomic_DNA"/>
</dbReference>
<gene>
    <name evidence="2" type="ORF">ACFQWB_09540</name>
</gene>
<accession>A0ABW2V5Z3</accession>
<dbReference type="RefSeq" id="WP_170209519.1">
    <property type="nucleotide sequence ID" value="NZ_JBHTGQ010000020.1"/>
</dbReference>
<evidence type="ECO:0000313" key="2">
    <source>
        <dbReference type="EMBL" id="MFC7750170.1"/>
    </source>
</evidence>
<keyword evidence="1" id="KW-1133">Transmembrane helix</keyword>
<keyword evidence="1" id="KW-0472">Membrane</keyword>
<evidence type="ECO:0000313" key="3">
    <source>
        <dbReference type="Proteomes" id="UP001596528"/>
    </source>
</evidence>
<keyword evidence="3" id="KW-1185">Reference proteome</keyword>
<evidence type="ECO:0000256" key="1">
    <source>
        <dbReference type="SAM" id="Phobius"/>
    </source>
</evidence>
<dbReference type="Proteomes" id="UP001596528">
    <property type="component" value="Unassembled WGS sequence"/>
</dbReference>
<organism evidence="2 3">
    <name type="scientific">Paenibacillus thermoaerophilus</name>
    <dbReference type="NCBI Taxonomy" id="1215385"/>
    <lineage>
        <taxon>Bacteria</taxon>
        <taxon>Bacillati</taxon>
        <taxon>Bacillota</taxon>
        <taxon>Bacilli</taxon>
        <taxon>Bacillales</taxon>
        <taxon>Paenibacillaceae</taxon>
        <taxon>Paenibacillus</taxon>
    </lineage>
</organism>
<keyword evidence="1" id="KW-0812">Transmembrane</keyword>
<sequence length="260" mass="30683">MKSPLRTTLRRNERNGRSGGFRRRFAIRTANDRPPFRLADYPKRCNIKKKEGDRLHRWMQVLRTKRGLIAAWTAFVAAVVFAAGQYAAKEKYEAYVSYRLDEDMRRFVEWLETSDRIYADILEKGTIRSRQRHLLMSLHEDMAGILRAYRELAVRLGLRDDSFHYTQSTVNAMKIVRYFYDGEVEGPIQLDQSRRDHITAFREFDATWLAAVDRSTASYRVHDASWHRLLDAIETSTTAFLAERQLKTLDDLWLDRTEIR</sequence>